<evidence type="ECO:0000256" key="5">
    <source>
        <dbReference type="PROSITE-ProRule" id="PRU01161"/>
    </source>
</evidence>
<evidence type="ECO:0000256" key="6">
    <source>
        <dbReference type="RuleBase" id="RU361262"/>
    </source>
</evidence>
<dbReference type="GO" id="GO:0005524">
    <property type="term" value="F:ATP binding"/>
    <property type="evidence" value="ECO:0007669"/>
    <property type="project" value="UniProtKB-KW"/>
</dbReference>
<sequence length="1184" mass="128041">MRLPLKALALALALCAVAAVAKDAKEDIKQEKLGTVIGIDLGTTYSCVGVYKNGKVEIIANDQGNRITPSYVAFTDSERLIGDAAKNQATVNPRRTIYDVKRLIGRKFSDSEVQRDAKLVSYQIVDKQSKPYIQVDVSGEAKTFSPEEISAMILTKMKDTAEAFLGKSVKHAVVTVPAYFNDAQRQATKDAGVIAGLNVVRIINEPTAAAIAYGLDKKGKEQNILVFDLGGGTFDVSILTIDSGVFEVISTSGDTHLGGEDFDQRVMEYFIKLVKRKYKKDVSTDSRALQKLRREAERAKRALSSQHQVRVEIESLVEGVDLSEPLTRARFEELNNDLFKKTLTPVRKALEDANLKKEDIDEIVLVGGSTRIPKVQQLIKDYFNGKEPNKGVNPDEAVAYGAAVQGGILSGEGGDEVKDILLLDVCPLSLGIETVGGVMTKLINRNTVIPTKKSQVFTTYQDQQTTVSIQVYEGERAMTKDNHKLGQFDLTGIPPAPRGTPQIEVSFEIDANGILNVAAVDKGSGKSEKITITNDKGRLSQEEIDRMVNEAEEFAEQDKKVKARIDARNQLETYCYNMKQSVTDKLKEKLSGDEKEKVEKAVQAALDWMDENQDAEKEDYEEKLKEVQDVCGPIISKPPLQQQPRSRLARLLSWRSSAQPPAAEQAKPTAAAPAAGSRRPVAANLQQQLEQHPPAAAEQQAASGRFSLYSWLTWGSGSTTPAEADTAGSQDAAELGDGMAAVPAAAPAPRRSWYSLGRRSLASSFSSLSSWDDAEAAAAAAAAEAERQAQHVARAGHPALQLLRSRVLEGSRPGARKDPFRLGLVVEGGGMRGCVSGGMLQALTDLGLQGAFDAVYGSSAGAINSTFFLAGQRTGVQIYHDHIACPEFIDLRRLWSRQSGEGPAKPVLDLSFLIDHVMHSVHPLDWDAVLASPLPLKVVASSLDTLDAVLLDDFACKDDLAECLKASATVPEIAGGPRLHRGQRLVDAAVFEPVPFRSAIADGCTHLLVLCTRPTHLTRRSRVNKTLADAVEVAIKRAVLSPDYMRPAWRAELEQLARDGLGQDDQLLQALTHPAPYELPWFAGAHVYPLYPGPAANLSPLCIDPATLKAGVAEGRANVVALARALFGGELPALRSMDELASSLAAGPAAASSNIVPASPAAGRGIYRPWQRASQAQAQQQRQQ</sequence>
<dbReference type="STRING" id="3076.A0A2P6TW05"/>
<comment type="caution">
    <text evidence="5">Lacks conserved residue(s) required for the propagation of feature annotation.</text>
</comment>
<dbReference type="SUPFAM" id="SSF53067">
    <property type="entry name" value="Actin-like ATPase domain"/>
    <property type="match status" value="2"/>
</dbReference>
<dbReference type="InterPro" id="IPR029048">
    <property type="entry name" value="HSP70_C_sf"/>
</dbReference>
<dbReference type="AlphaFoldDB" id="A0A2P6TW05"/>
<gene>
    <name evidence="11" type="ORF">C2E21_2731</name>
</gene>
<comment type="function">
    <text evidence="6">Lipolytic acyl hydrolase (LAH).</text>
</comment>
<evidence type="ECO:0000256" key="7">
    <source>
        <dbReference type="SAM" id="Coils"/>
    </source>
</evidence>
<reference evidence="11 12" key="1">
    <citation type="journal article" date="2018" name="Plant J.">
        <title>Genome sequences of Chlorella sorokiniana UTEX 1602 and Micractinium conductrix SAG 241.80: implications to maltose excretion by a green alga.</title>
        <authorList>
            <person name="Arriola M.B."/>
            <person name="Velmurugan N."/>
            <person name="Zhang Y."/>
            <person name="Plunkett M.H."/>
            <person name="Hondzo H."/>
            <person name="Barney B.M."/>
        </authorList>
    </citation>
    <scope>NUCLEOTIDE SEQUENCE [LARGE SCALE GENOMIC DNA]</scope>
    <source>
        <strain evidence="12">UTEX 1602</strain>
    </source>
</reference>
<keyword evidence="4 5" id="KW-0443">Lipid metabolism</keyword>
<keyword evidence="3" id="KW-0067">ATP-binding</keyword>
<dbReference type="FunFam" id="3.30.420.40:FF:000026">
    <property type="entry name" value="Heat shock protein 70"/>
    <property type="match status" value="1"/>
</dbReference>
<evidence type="ECO:0000256" key="1">
    <source>
        <dbReference type="ARBA" id="ARBA00022741"/>
    </source>
</evidence>
<dbReference type="PRINTS" id="PR00301">
    <property type="entry name" value="HEATSHOCK70"/>
</dbReference>
<keyword evidence="2" id="KW-0256">Endoplasmic reticulum</keyword>
<dbReference type="Gene3D" id="3.30.420.40">
    <property type="match status" value="2"/>
</dbReference>
<evidence type="ECO:0000313" key="11">
    <source>
        <dbReference type="EMBL" id="PRW58244.1"/>
    </source>
</evidence>
<proteinExistence type="inferred from homology"/>
<dbReference type="FunFam" id="3.90.640.10:FF:000002">
    <property type="entry name" value="Heat shock 70 kDa"/>
    <property type="match status" value="1"/>
</dbReference>
<dbReference type="EC" id="3.1.1.-" evidence="6"/>
<evidence type="ECO:0000256" key="9">
    <source>
        <dbReference type="SAM" id="SignalP"/>
    </source>
</evidence>
<feature type="active site" description="Proton acceptor" evidence="5">
    <location>
        <position position="987"/>
    </location>
</feature>
<dbReference type="Gene3D" id="3.40.1090.10">
    <property type="entry name" value="Cytosolic phospholipase A2 catalytic domain"/>
    <property type="match status" value="1"/>
</dbReference>
<dbReference type="InterPro" id="IPR037483">
    <property type="entry name" value="YjjU-like"/>
</dbReference>
<evidence type="ECO:0000256" key="4">
    <source>
        <dbReference type="ARBA" id="ARBA00023098"/>
    </source>
</evidence>
<feature type="signal peptide" evidence="9">
    <location>
        <begin position="1"/>
        <end position="19"/>
    </location>
</feature>
<feature type="domain" description="PNPLA" evidence="10">
    <location>
        <begin position="824"/>
        <end position="1000"/>
    </location>
</feature>
<evidence type="ECO:0000256" key="8">
    <source>
        <dbReference type="SAM" id="MobiDB-lite"/>
    </source>
</evidence>
<keyword evidence="12" id="KW-1185">Reference proteome</keyword>
<dbReference type="Proteomes" id="UP000239899">
    <property type="component" value="Unassembled WGS sequence"/>
</dbReference>
<dbReference type="SUPFAM" id="SSF100934">
    <property type="entry name" value="Heat shock protein 70kD (HSP70), C-terminal subdomain"/>
    <property type="match status" value="1"/>
</dbReference>
<comment type="caution">
    <text evidence="11">The sequence shown here is derived from an EMBL/GenBank/DDBJ whole genome shotgun (WGS) entry which is preliminary data.</text>
</comment>
<dbReference type="CDD" id="cd07208">
    <property type="entry name" value="Pat_hypo_Ecoli_yjju_like"/>
    <property type="match status" value="1"/>
</dbReference>
<feature type="coiled-coil region" evidence="7">
    <location>
        <begin position="282"/>
        <end position="309"/>
    </location>
</feature>
<dbReference type="GO" id="GO:0016042">
    <property type="term" value="P:lipid catabolic process"/>
    <property type="evidence" value="ECO:0007669"/>
    <property type="project" value="UniProtKB-UniRule"/>
</dbReference>
<evidence type="ECO:0000259" key="10">
    <source>
        <dbReference type="PROSITE" id="PS51635"/>
    </source>
</evidence>
<dbReference type="GO" id="GO:0016787">
    <property type="term" value="F:hydrolase activity"/>
    <property type="evidence" value="ECO:0007669"/>
    <property type="project" value="UniProtKB-UniRule"/>
</dbReference>
<dbReference type="InterPro" id="IPR029047">
    <property type="entry name" value="HSP70_peptide-bd_sf"/>
</dbReference>
<dbReference type="Pfam" id="PF01734">
    <property type="entry name" value="Patatin"/>
    <property type="match status" value="1"/>
</dbReference>
<keyword evidence="9" id="KW-0732">Signal</keyword>
<keyword evidence="1" id="KW-0547">Nucleotide-binding</keyword>
<protein>
    <recommendedName>
        <fullName evidence="6">Patatin</fullName>
        <ecNumber evidence="6">3.1.1.-</ecNumber>
    </recommendedName>
</protein>
<dbReference type="SUPFAM" id="SSF100920">
    <property type="entry name" value="Heat shock protein 70kD (HSP70), peptide-binding domain"/>
    <property type="match status" value="1"/>
</dbReference>
<dbReference type="OrthoDB" id="2401965at2759"/>
<keyword evidence="5 6" id="KW-0442">Lipid degradation</keyword>
<dbReference type="EMBL" id="LHPG02000005">
    <property type="protein sequence ID" value="PRW58244.1"/>
    <property type="molecule type" value="Genomic_DNA"/>
</dbReference>
<feature type="short sequence motif" description="GXSXG" evidence="5">
    <location>
        <begin position="857"/>
        <end position="861"/>
    </location>
</feature>
<evidence type="ECO:0000256" key="3">
    <source>
        <dbReference type="ARBA" id="ARBA00022840"/>
    </source>
</evidence>
<dbReference type="FunFam" id="2.60.34.10:FF:000002">
    <property type="entry name" value="Heat shock 70 kDa"/>
    <property type="match status" value="1"/>
</dbReference>
<feature type="active site" description="Nucleophile" evidence="5">
    <location>
        <position position="859"/>
    </location>
</feature>
<dbReference type="InterPro" id="IPR013126">
    <property type="entry name" value="Hsp_70_fam"/>
</dbReference>
<dbReference type="PROSITE" id="PS00329">
    <property type="entry name" value="HSP70_2"/>
    <property type="match status" value="1"/>
</dbReference>
<keyword evidence="5 6" id="KW-0378">Hydrolase</keyword>
<dbReference type="Gene3D" id="2.60.34.10">
    <property type="entry name" value="Substrate Binding Domain Of DNAk, Chain A, domain 1"/>
    <property type="match status" value="1"/>
</dbReference>
<organism evidence="11 12">
    <name type="scientific">Chlorella sorokiniana</name>
    <name type="common">Freshwater green alga</name>
    <dbReference type="NCBI Taxonomy" id="3076"/>
    <lineage>
        <taxon>Eukaryota</taxon>
        <taxon>Viridiplantae</taxon>
        <taxon>Chlorophyta</taxon>
        <taxon>core chlorophytes</taxon>
        <taxon>Trebouxiophyceae</taxon>
        <taxon>Chlorellales</taxon>
        <taxon>Chlorellaceae</taxon>
        <taxon>Chlorella clade</taxon>
        <taxon>Chlorella</taxon>
    </lineage>
</organism>
<dbReference type="Gene3D" id="1.20.1270.10">
    <property type="match status" value="1"/>
</dbReference>
<dbReference type="InterPro" id="IPR018181">
    <property type="entry name" value="Heat_shock_70_CS"/>
</dbReference>
<name>A0A2P6TW05_CHLSO</name>
<dbReference type="InterPro" id="IPR043129">
    <property type="entry name" value="ATPase_NBD"/>
</dbReference>
<comment type="domain">
    <text evidence="6">The nitrogen atoms of the two glycine residues in the GGXR motif define the oxyanion hole, and stabilize the oxyanion that forms during the nucleophilic attack by the catalytic serine during substrate cleavage.</text>
</comment>
<feature type="region of interest" description="Disordered" evidence="8">
    <location>
        <begin position="656"/>
        <end position="681"/>
    </location>
</feature>
<dbReference type="PROSITE" id="PS00297">
    <property type="entry name" value="HSP70_1"/>
    <property type="match status" value="1"/>
</dbReference>
<dbReference type="FunFam" id="3.30.30.30:FF:000001">
    <property type="entry name" value="heat shock 70 kDa protein-like"/>
    <property type="match status" value="1"/>
</dbReference>
<evidence type="ECO:0000256" key="2">
    <source>
        <dbReference type="ARBA" id="ARBA00022824"/>
    </source>
</evidence>
<dbReference type="PROSITE" id="PS51635">
    <property type="entry name" value="PNPLA"/>
    <property type="match status" value="1"/>
</dbReference>
<feature type="chain" id="PRO_5015176744" description="Patatin" evidence="9">
    <location>
        <begin position="20"/>
        <end position="1184"/>
    </location>
</feature>
<dbReference type="InterPro" id="IPR002641">
    <property type="entry name" value="PNPLA_dom"/>
</dbReference>
<feature type="short sequence motif" description="GXGXXG" evidence="5">
    <location>
        <begin position="828"/>
        <end position="833"/>
    </location>
</feature>
<keyword evidence="7" id="KW-0175">Coiled coil</keyword>
<dbReference type="GO" id="GO:0140662">
    <property type="term" value="F:ATP-dependent protein folding chaperone"/>
    <property type="evidence" value="ECO:0007669"/>
    <property type="project" value="InterPro"/>
</dbReference>
<dbReference type="Pfam" id="PF00012">
    <property type="entry name" value="HSP70"/>
    <property type="match status" value="1"/>
</dbReference>
<dbReference type="PANTHER" id="PTHR19375">
    <property type="entry name" value="HEAT SHOCK PROTEIN 70KDA"/>
    <property type="match status" value="1"/>
</dbReference>
<feature type="coiled-coil region" evidence="7">
    <location>
        <begin position="598"/>
        <end position="630"/>
    </location>
</feature>
<dbReference type="InterPro" id="IPR016035">
    <property type="entry name" value="Acyl_Trfase/lysoPLipase"/>
</dbReference>
<dbReference type="Gene3D" id="3.90.640.10">
    <property type="entry name" value="Actin, Chain A, domain 4"/>
    <property type="match status" value="1"/>
</dbReference>
<dbReference type="SUPFAM" id="SSF52151">
    <property type="entry name" value="FabD/lysophospholipase-like"/>
    <property type="match status" value="1"/>
</dbReference>
<dbReference type="CDD" id="cd10241">
    <property type="entry name" value="ASKHA_NBD_HSP70_BiP"/>
    <property type="match status" value="1"/>
</dbReference>
<evidence type="ECO:0000313" key="12">
    <source>
        <dbReference type="Proteomes" id="UP000239899"/>
    </source>
</evidence>
<accession>A0A2P6TW05</accession>
<comment type="similarity">
    <text evidence="6">Belongs to the patatin family.</text>
</comment>
<dbReference type="NCBIfam" id="NF001413">
    <property type="entry name" value="PRK00290.1"/>
    <property type="match status" value="1"/>
</dbReference>
<dbReference type="InterPro" id="IPR042050">
    <property type="entry name" value="BIP_NBD"/>
</dbReference>
<dbReference type="PROSITE" id="PS01036">
    <property type="entry name" value="HSP70_3"/>
    <property type="match status" value="1"/>
</dbReference>